<gene>
    <name evidence="2" type="ORF">F3W81_12220</name>
</gene>
<sequence>MMISKGMAHARPQGGWLIAAALAGFMAVAGAAQAQTAFSETGSFAGRLGASGPDRGPIVPGGEATITGSGLTPGQLVVLRQSGVALNDGAPLTADDKGNFTATVTIPDNAQTGSYPVVAEIQNPPYATTFDVKVSPNLGEMGADKYDVVSQKLAPGLYQVAESNKLGAVFVASAVGRPPVEASQLIKLDAKTLEQLASVTPAADAQGGGVFAVYGVGVEEDLGQVWVTNTRQNTVAVYSADDLSLIKQFDADLVPHPRDVVLLNGKAYVSATFVPEVHVFDAKTLEPAGVIELKSGERRGEFGTGGIAVDAADNTLYVSSLSSSEVAVVDLATDEQTAVFAVPGSDNTIGVAYDATRKQIYTAGQGSDNVTILNGETGAVIKSVAVGANPLNLAVDPETGNVYVTVRASDSVVVMSPEGDLLANLNVGSFPNHLTLDGEGGVLVVNKAKGKDDPKGDMITRITPKM</sequence>
<dbReference type="InterPro" id="IPR051200">
    <property type="entry name" value="Host-pathogen_enzymatic-act"/>
</dbReference>
<keyword evidence="1" id="KW-0732">Signal</keyword>
<dbReference type="Proteomes" id="UP000594118">
    <property type="component" value="Chromosome"/>
</dbReference>
<dbReference type="GO" id="GO:0005524">
    <property type="term" value="F:ATP binding"/>
    <property type="evidence" value="ECO:0007669"/>
    <property type="project" value="UniProtKB-KW"/>
</dbReference>
<keyword evidence="2" id="KW-0547">Nucleotide-binding</keyword>
<protein>
    <submittedName>
        <fullName evidence="2">ATP-binding protein</fullName>
    </submittedName>
</protein>
<dbReference type="Gene3D" id="2.130.10.10">
    <property type="entry name" value="YVTN repeat-like/Quinoprotein amine dehydrogenase"/>
    <property type="match status" value="1"/>
</dbReference>
<organism evidence="2 3">
    <name type="scientific">Pseudooceanicola spongiae</name>
    <dbReference type="NCBI Taxonomy" id="2613965"/>
    <lineage>
        <taxon>Bacteria</taxon>
        <taxon>Pseudomonadati</taxon>
        <taxon>Pseudomonadota</taxon>
        <taxon>Alphaproteobacteria</taxon>
        <taxon>Rhodobacterales</taxon>
        <taxon>Paracoccaceae</taxon>
        <taxon>Pseudooceanicola</taxon>
    </lineage>
</organism>
<evidence type="ECO:0000313" key="3">
    <source>
        <dbReference type="Proteomes" id="UP000594118"/>
    </source>
</evidence>
<evidence type="ECO:0000256" key="1">
    <source>
        <dbReference type="SAM" id="SignalP"/>
    </source>
</evidence>
<name>A0A7L9WNX6_9RHOB</name>
<feature type="signal peptide" evidence="1">
    <location>
        <begin position="1"/>
        <end position="34"/>
    </location>
</feature>
<dbReference type="InterPro" id="IPR011964">
    <property type="entry name" value="YVTN_b-propeller_repeat"/>
</dbReference>
<dbReference type="InterPro" id="IPR015943">
    <property type="entry name" value="WD40/YVTN_repeat-like_dom_sf"/>
</dbReference>
<proteinExistence type="predicted"/>
<dbReference type="RefSeq" id="WP_193079441.1">
    <property type="nucleotide sequence ID" value="NZ_CP045201.1"/>
</dbReference>
<feature type="chain" id="PRO_5032530593" evidence="1">
    <location>
        <begin position="35"/>
        <end position="466"/>
    </location>
</feature>
<reference evidence="2 3" key="1">
    <citation type="submission" date="2019-10" db="EMBL/GenBank/DDBJ databases">
        <title>Pseudopuniceibacterium sp. HQ09 islated from Antarctica.</title>
        <authorList>
            <person name="Liao L."/>
            <person name="Su S."/>
            <person name="Chen B."/>
            <person name="Yu Y."/>
        </authorList>
    </citation>
    <scope>NUCLEOTIDE SEQUENCE [LARGE SCALE GENOMIC DNA]</scope>
    <source>
        <strain evidence="2 3">HQ09</strain>
    </source>
</reference>
<dbReference type="PANTHER" id="PTHR47197">
    <property type="entry name" value="PROTEIN NIRF"/>
    <property type="match status" value="1"/>
</dbReference>
<evidence type="ECO:0000313" key="2">
    <source>
        <dbReference type="EMBL" id="QOL81524.1"/>
    </source>
</evidence>
<dbReference type="AlphaFoldDB" id="A0A7L9WNX6"/>
<dbReference type="SUPFAM" id="SSF51004">
    <property type="entry name" value="C-terminal (heme d1) domain of cytochrome cd1-nitrite reductase"/>
    <property type="match status" value="1"/>
</dbReference>
<keyword evidence="2" id="KW-0067">ATP-binding</keyword>
<dbReference type="PANTHER" id="PTHR47197:SF3">
    <property type="entry name" value="DIHYDRO-HEME D1 DEHYDROGENASE"/>
    <property type="match status" value="1"/>
</dbReference>
<keyword evidence="3" id="KW-1185">Reference proteome</keyword>
<accession>A0A7L9WNX6</accession>
<dbReference type="EMBL" id="CP045201">
    <property type="protein sequence ID" value="QOL81524.1"/>
    <property type="molecule type" value="Genomic_DNA"/>
</dbReference>
<dbReference type="KEGG" id="pshq:F3W81_12220"/>
<dbReference type="NCBIfam" id="TIGR02276">
    <property type="entry name" value="beta_rpt_yvtn"/>
    <property type="match status" value="1"/>
</dbReference>
<dbReference type="InterPro" id="IPR011048">
    <property type="entry name" value="Haem_d1_sf"/>
</dbReference>